<dbReference type="RefSeq" id="WP_106207393.1">
    <property type="nucleotide sequence ID" value="NZ_PVTD01000011.1"/>
</dbReference>
<dbReference type="OrthoDB" id="7374754at2"/>
<sequence>MKALVSAALVAVGLAGGASANDLPTVSIGYFPDIWSGGTVTIAQEMGFFEEAGITAELQRFTAGAPAVAALASGQLNMSYVGLGPMPTIMKGVATLVGFDNVTYSDQVLVQPDSGIETIADLKGQTVMAPRSSGSQILLYLALEQAGLSPDDIEELGGSPATIVSAMISKQAPAAALWSPFNAEISDKANTKILSSGRDFYPDYVWPGMWIANPGFVEDEAELLHRALWALQKATDWRAENRDEAAQMAAKAFDLSPLSVELAIENTEYFTADQIASAFTDGTVDRWMAGVNKQLMLIGNLEEPIPSENFVNGAPYIEAAQNGLPE</sequence>
<feature type="domain" description="SsuA/THI5-like" evidence="5">
    <location>
        <begin position="41"/>
        <end position="245"/>
    </location>
</feature>
<dbReference type="AlphaFoldDB" id="A0A2T0RIM1"/>
<evidence type="ECO:0000256" key="1">
    <source>
        <dbReference type="ARBA" id="ARBA00004418"/>
    </source>
</evidence>
<evidence type="ECO:0000259" key="5">
    <source>
        <dbReference type="Pfam" id="PF09084"/>
    </source>
</evidence>
<protein>
    <submittedName>
        <fullName evidence="6">NitT/TauT family transport system substrate-binding protein</fullName>
    </submittedName>
</protein>
<dbReference type="Proteomes" id="UP000239480">
    <property type="component" value="Unassembled WGS sequence"/>
</dbReference>
<accession>A0A2T0RIM1</accession>
<keyword evidence="3 4" id="KW-0732">Signal</keyword>
<dbReference type="EMBL" id="PVTD01000011">
    <property type="protein sequence ID" value="PRY20977.1"/>
    <property type="molecule type" value="Genomic_DNA"/>
</dbReference>
<feature type="chain" id="PRO_5015722660" evidence="4">
    <location>
        <begin position="21"/>
        <end position="326"/>
    </location>
</feature>
<evidence type="ECO:0000256" key="2">
    <source>
        <dbReference type="ARBA" id="ARBA00010742"/>
    </source>
</evidence>
<evidence type="ECO:0000256" key="3">
    <source>
        <dbReference type="ARBA" id="ARBA00022729"/>
    </source>
</evidence>
<comment type="similarity">
    <text evidence="2">Belongs to the bacterial solute-binding protein SsuA/TauA family.</text>
</comment>
<name>A0A2T0RIM1_9RHOB</name>
<evidence type="ECO:0000313" key="7">
    <source>
        <dbReference type="Proteomes" id="UP000239480"/>
    </source>
</evidence>
<dbReference type="PANTHER" id="PTHR30024:SF47">
    <property type="entry name" value="TAURINE-BINDING PERIPLASMIC PROTEIN"/>
    <property type="match status" value="1"/>
</dbReference>
<proteinExistence type="inferred from homology"/>
<dbReference type="PANTHER" id="PTHR30024">
    <property type="entry name" value="ALIPHATIC SULFONATES-BINDING PROTEIN-RELATED"/>
    <property type="match status" value="1"/>
</dbReference>
<reference evidence="6 7" key="1">
    <citation type="submission" date="2018-03" db="EMBL/GenBank/DDBJ databases">
        <title>Genomic Encyclopedia of Archaeal and Bacterial Type Strains, Phase II (KMG-II): from individual species to whole genera.</title>
        <authorList>
            <person name="Goeker M."/>
        </authorList>
    </citation>
    <scope>NUCLEOTIDE SEQUENCE [LARGE SCALE GENOMIC DNA]</scope>
    <source>
        <strain evidence="6 7">DSM 29328</strain>
    </source>
</reference>
<dbReference type="InterPro" id="IPR015168">
    <property type="entry name" value="SsuA/THI5"/>
</dbReference>
<evidence type="ECO:0000313" key="6">
    <source>
        <dbReference type="EMBL" id="PRY20977.1"/>
    </source>
</evidence>
<comment type="caution">
    <text evidence="6">The sequence shown here is derived from an EMBL/GenBank/DDBJ whole genome shotgun (WGS) entry which is preliminary data.</text>
</comment>
<comment type="subcellular location">
    <subcellularLocation>
        <location evidence="1">Periplasm</location>
    </subcellularLocation>
</comment>
<feature type="signal peptide" evidence="4">
    <location>
        <begin position="1"/>
        <end position="20"/>
    </location>
</feature>
<dbReference type="Pfam" id="PF09084">
    <property type="entry name" value="NMT1"/>
    <property type="match status" value="1"/>
</dbReference>
<dbReference type="SUPFAM" id="SSF53850">
    <property type="entry name" value="Periplasmic binding protein-like II"/>
    <property type="match status" value="1"/>
</dbReference>
<keyword evidence="7" id="KW-1185">Reference proteome</keyword>
<gene>
    <name evidence="6" type="ORF">CLV78_111132</name>
</gene>
<evidence type="ECO:0000256" key="4">
    <source>
        <dbReference type="SAM" id="SignalP"/>
    </source>
</evidence>
<dbReference type="GO" id="GO:0042597">
    <property type="term" value="C:periplasmic space"/>
    <property type="evidence" value="ECO:0007669"/>
    <property type="project" value="UniProtKB-SubCell"/>
</dbReference>
<dbReference type="Gene3D" id="3.40.190.10">
    <property type="entry name" value="Periplasmic binding protein-like II"/>
    <property type="match status" value="2"/>
</dbReference>
<organism evidence="6 7">
    <name type="scientific">Aliiruegeria haliotis</name>
    <dbReference type="NCBI Taxonomy" id="1280846"/>
    <lineage>
        <taxon>Bacteria</taxon>
        <taxon>Pseudomonadati</taxon>
        <taxon>Pseudomonadota</taxon>
        <taxon>Alphaproteobacteria</taxon>
        <taxon>Rhodobacterales</taxon>
        <taxon>Roseobacteraceae</taxon>
        <taxon>Aliiruegeria</taxon>
    </lineage>
</organism>